<dbReference type="InterPro" id="IPR006068">
    <property type="entry name" value="ATPase_P-typ_cation-transptr_C"/>
</dbReference>
<dbReference type="InterPro" id="IPR023214">
    <property type="entry name" value="HAD_sf"/>
</dbReference>
<keyword evidence="18" id="KW-0739">Sodium transport</keyword>
<dbReference type="Proteomes" id="UP000078240">
    <property type="component" value="Unassembled WGS sequence"/>
</dbReference>
<keyword evidence="11" id="KW-0460">Magnesium</keyword>
<evidence type="ECO:0000256" key="14">
    <source>
        <dbReference type="ARBA" id="ARBA00022989"/>
    </source>
</evidence>
<dbReference type="InterPro" id="IPR036412">
    <property type="entry name" value="HAD-like_sf"/>
</dbReference>
<dbReference type="SFLD" id="SFLDF00027">
    <property type="entry name" value="p-type_atpase"/>
    <property type="match status" value="1"/>
</dbReference>
<feature type="transmembrane region" description="Helical" evidence="24">
    <location>
        <begin position="796"/>
        <end position="817"/>
    </location>
</feature>
<dbReference type="Pfam" id="PF00122">
    <property type="entry name" value="E1-E2_ATPase"/>
    <property type="match status" value="1"/>
</dbReference>
<dbReference type="Pfam" id="PF00689">
    <property type="entry name" value="Cation_ATPase_C"/>
    <property type="match status" value="1"/>
</dbReference>
<evidence type="ECO:0000256" key="24">
    <source>
        <dbReference type="SAM" id="Phobius"/>
    </source>
</evidence>
<feature type="transmembrane region" description="Helical" evidence="24">
    <location>
        <begin position="968"/>
        <end position="988"/>
    </location>
</feature>
<comment type="caution">
    <text evidence="26">The sequence shown here is derived from an EMBL/GenBank/DDBJ whole genome shotgun (WGS) entry which is preliminary data.</text>
</comment>
<feature type="transmembrane region" description="Helical" evidence="24">
    <location>
        <begin position="879"/>
        <end position="901"/>
    </location>
</feature>
<evidence type="ECO:0000256" key="23">
    <source>
        <dbReference type="SAM" id="MobiDB-lite"/>
    </source>
</evidence>
<dbReference type="FunFam" id="3.40.50.1000:FF:000047">
    <property type="entry name" value="Sodium P-type ATPase"/>
    <property type="match status" value="1"/>
</dbReference>
<dbReference type="Pfam" id="PF00690">
    <property type="entry name" value="Cation_ATPase_N"/>
    <property type="match status" value="1"/>
</dbReference>
<evidence type="ECO:0000256" key="22">
    <source>
        <dbReference type="ARBA" id="ARBA00049499"/>
    </source>
</evidence>
<keyword evidence="3" id="KW-0813">Transport</keyword>
<dbReference type="SFLD" id="SFLDS00003">
    <property type="entry name" value="Haloacid_Dehalogenase"/>
    <property type="match status" value="1"/>
</dbReference>
<sequence length="1051" mass="114889">MATTTSQPVTGQGHISGQSNKPMSRPAHSLTSDDVVRELQGDSVRGLWPEEATRRITEFGRNELTKQKPVQPLTILLEQIFNAMTLVLILALAASFAIKAWIEGALLGTIILFNIVTGFIQSLQAERTIASLRTLSSPTCNVFRNGDTVRIQTAEVVPGDIIDLQTGDTVPADMRLIDAVNLEADEALLTGESVPILKSPRVTFDEDTGPADRLNIVYSSTTITKGRGRGIVFATGMFTEIGAIASALNGGDEDRADNRGSVLKRAWKRSVQWLSDFLGLAKGTPLQRKLSQLFCWLFGFAIACGIIVLAANKFNASQDVILYAVTTAIGTIPVSLLLALTVSLAAGARAMVDRHVIVRNMSSLEALGGVTNICSDKTGTITMGKMIARKAWIPGCGTFSVNSGNEVYNPTTGEVSHNVMEPKDMQREDTSQSAAVTPADEVKSNVPLQWYLTISSLANLATSESVEGHSEKAGMTWKAKGAPTEIAMAVFASRFGWNRAQLSQGPHAQWSSIAEFPFDSDVKKMSVVFRDTKSQQAHVFTKGAVEHLLSSCDRIAVGEDIKALADADKANVIANMEALASQGLRVLALAHREYEDNICEVDFLPRGTAPSRELFERNLIFRGLIGIYDPPRPESLLSVRMCQRAGIVVHMLTGDHPQTARAIAADVGILPSPEKMRVLPIKVTDSIMMTATQFDALSDSKIDDLPQLPLVVARCTPSTKARMIEALHRRNRYVAMTGDGVNDSPSLKRADIGIAMGTGSDVAKSSSDIVLLDDNFGSILNAIEEGRRIFDNIQKFILHILAANIGFVIALLTGLAFQDDSGISVFMLTPVEILFLLMGTGAFCETGLGFEKGVPDILNRPPHDIKYGIFSPELILDMVVYGILMAICMIGPFTVVIFGFGSGDLGFECNHKYSDSCDTVFRARATCYTAITWVFLFYTWVVVDLRRSFFYMPKGLRVWGRHLWENRFLFWSIVGVFLVTFATLYIPVLNRDVFLHSGMSWEWGVVAIAFGIFVAGVETWKWAKRVYSRRRAPAQQVDWTCEAGIATANKI</sequence>
<dbReference type="InterPro" id="IPR059000">
    <property type="entry name" value="ATPase_P-type_domA"/>
</dbReference>
<feature type="region of interest" description="Disordered" evidence="23">
    <location>
        <begin position="1"/>
        <end position="30"/>
    </location>
</feature>
<evidence type="ECO:0000256" key="12">
    <source>
        <dbReference type="ARBA" id="ARBA00022958"/>
    </source>
</evidence>
<comment type="catalytic activity">
    <reaction evidence="22">
        <text>Na(+)(in) + ATP + H2O = Na(+)(out) + ADP + phosphate + H(+)</text>
        <dbReference type="Rhea" id="RHEA:14633"/>
        <dbReference type="ChEBI" id="CHEBI:15377"/>
        <dbReference type="ChEBI" id="CHEBI:15378"/>
        <dbReference type="ChEBI" id="CHEBI:29101"/>
        <dbReference type="ChEBI" id="CHEBI:30616"/>
        <dbReference type="ChEBI" id="CHEBI:43474"/>
        <dbReference type="ChEBI" id="CHEBI:456216"/>
        <dbReference type="EC" id="7.2.2.3"/>
    </reaction>
    <physiologicalReaction direction="left-to-right" evidence="22">
        <dbReference type="Rhea" id="RHEA:14634"/>
    </physiologicalReaction>
</comment>
<dbReference type="NCBIfam" id="TIGR01523">
    <property type="entry name" value="ATPase-IID_K-Na"/>
    <property type="match status" value="1"/>
</dbReference>
<evidence type="ECO:0000256" key="2">
    <source>
        <dbReference type="ARBA" id="ARBA00004651"/>
    </source>
</evidence>
<evidence type="ECO:0000256" key="10">
    <source>
        <dbReference type="ARBA" id="ARBA00022840"/>
    </source>
</evidence>
<evidence type="ECO:0000256" key="9">
    <source>
        <dbReference type="ARBA" id="ARBA00022741"/>
    </source>
</evidence>
<evidence type="ECO:0000313" key="26">
    <source>
        <dbReference type="EMBL" id="OAQ85085.1"/>
    </source>
</evidence>
<feature type="transmembrane region" description="Helical" evidence="24">
    <location>
        <begin position="293"/>
        <end position="314"/>
    </location>
</feature>
<dbReference type="GO" id="GO:0005886">
    <property type="term" value="C:plasma membrane"/>
    <property type="evidence" value="ECO:0007669"/>
    <property type="project" value="UniProtKB-SubCell"/>
</dbReference>
<evidence type="ECO:0000256" key="3">
    <source>
        <dbReference type="ARBA" id="ARBA00022448"/>
    </source>
</evidence>
<comment type="cofactor">
    <cofactor evidence="1">
        <name>Mg(2+)</name>
        <dbReference type="ChEBI" id="CHEBI:18420"/>
    </cofactor>
</comment>
<keyword evidence="5" id="KW-0633">Potassium transport</keyword>
<evidence type="ECO:0000256" key="4">
    <source>
        <dbReference type="ARBA" id="ARBA00022475"/>
    </source>
</evidence>
<dbReference type="PANTHER" id="PTHR42861">
    <property type="entry name" value="CALCIUM-TRANSPORTING ATPASE"/>
    <property type="match status" value="1"/>
</dbReference>
<feature type="transmembrane region" description="Helical" evidence="24">
    <location>
        <begin position="75"/>
        <end position="98"/>
    </location>
</feature>
<dbReference type="GO" id="GO:0005524">
    <property type="term" value="F:ATP binding"/>
    <property type="evidence" value="ECO:0007669"/>
    <property type="project" value="UniProtKB-KW"/>
</dbReference>
<dbReference type="InterPro" id="IPR001757">
    <property type="entry name" value="P_typ_ATPase"/>
</dbReference>
<keyword evidence="4" id="KW-1003">Cell membrane</keyword>
<dbReference type="Pfam" id="PF13246">
    <property type="entry name" value="Cation_ATPase"/>
    <property type="match status" value="1"/>
</dbReference>
<evidence type="ECO:0000256" key="6">
    <source>
        <dbReference type="ARBA" id="ARBA00022553"/>
    </source>
</evidence>
<dbReference type="Gene3D" id="1.20.1110.10">
    <property type="entry name" value="Calcium-transporting ATPase, transmembrane domain"/>
    <property type="match status" value="1"/>
</dbReference>
<comment type="subcellular location">
    <subcellularLocation>
        <location evidence="2">Cell membrane</location>
        <topology evidence="2">Multi-pass membrane protein</topology>
    </subcellularLocation>
</comment>
<protein>
    <recommendedName>
        <fullName evidence="20">P-type Na(+) transporter</fullName>
        <ecNumber evidence="20">7.2.2.3</ecNumber>
    </recommendedName>
</protein>
<comment type="catalytic activity">
    <reaction evidence="21">
        <text>K(+)(in) + ATP + H2O = K(+)(out) + ADP + phosphate + H(+)</text>
        <dbReference type="Rhea" id="RHEA:75815"/>
        <dbReference type="ChEBI" id="CHEBI:15377"/>
        <dbReference type="ChEBI" id="CHEBI:15378"/>
        <dbReference type="ChEBI" id="CHEBI:29103"/>
        <dbReference type="ChEBI" id="CHEBI:30616"/>
        <dbReference type="ChEBI" id="CHEBI:43474"/>
        <dbReference type="ChEBI" id="CHEBI:456216"/>
    </reaction>
</comment>
<gene>
    <name evidence="26" type="ORF">VFPBJ_03858</name>
</gene>
<dbReference type="InterPro" id="IPR008250">
    <property type="entry name" value="ATPase_P-typ_transduc_dom_A_sf"/>
</dbReference>
<feature type="domain" description="Cation-transporting P-type ATPase N-terminal" evidence="25">
    <location>
        <begin position="26"/>
        <end position="100"/>
    </location>
</feature>
<dbReference type="InterPro" id="IPR044492">
    <property type="entry name" value="P_typ_ATPase_HD_dom"/>
</dbReference>
<dbReference type="GO" id="GO:0006813">
    <property type="term" value="P:potassium ion transport"/>
    <property type="evidence" value="ECO:0007669"/>
    <property type="project" value="UniProtKB-KW"/>
</dbReference>
<keyword evidence="13" id="KW-1278">Translocase</keyword>
<keyword evidence="9" id="KW-0547">Nucleotide-binding</keyword>
<evidence type="ECO:0000256" key="15">
    <source>
        <dbReference type="ARBA" id="ARBA00023053"/>
    </source>
</evidence>
<evidence type="ECO:0000256" key="17">
    <source>
        <dbReference type="ARBA" id="ARBA00023136"/>
    </source>
</evidence>
<dbReference type="InterPro" id="IPR018303">
    <property type="entry name" value="ATPase_P-typ_P_site"/>
</dbReference>
<comment type="similarity">
    <text evidence="19">Belongs to the cation transport ATPase (P-type) (TC 3.A.3) family. Type IID subfamily.</text>
</comment>
<keyword evidence="8" id="KW-0479">Metal-binding</keyword>
<dbReference type="SMART" id="SM00831">
    <property type="entry name" value="Cation_ATPase_N"/>
    <property type="match status" value="1"/>
</dbReference>
<keyword evidence="6" id="KW-0597">Phosphoprotein</keyword>
<evidence type="ECO:0000256" key="21">
    <source>
        <dbReference type="ARBA" id="ARBA00048599"/>
    </source>
</evidence>
<dbReference type="GO" id="GO:0046872">
    <property type="term" value="F:metal ion binding"/>
    <property type="evidence" value="ECO:0007669"/>
    <property type="project" value="UniProtKB-KW"/>
</dbReference>
<evidence type="ECO:0000256" key="5">
    <source>
        <dbReference type="ARBA" id="ARBA00022538"/>
    </source>
</evidence>
<dbReference type="InterPro" id="IPR006414">
    <property type="entry name" value="P-type_ATPase_IID"/>
</dbReference>
<dbReference type="Gene3D" id="2.70.150.10">
    <property type="entry name" value="Calcium-transporting ATPase, cytoplasmic transduction domain A"/>
    <property type="match status" value="1"/>
</dbReference>
<dbReference type="SUPFAM" id="SSF81660">
    <property type="entry name" value="Metal cation-transporting ATPase, ATP-binding domain N"/>
    <property type="match status" value="1"/>
</dbReference>
<keyword evidence="14 24" id="KW-1133">Transmembrane helix</keyword>
<dbReference type="InterPro" id="IPR023299">
    <property type="entry name" value="ATPase_P-typ_cyto_dom_N"/>
</dbReference>
<dbReference type="PROSITE" id="PS00154">
    <property type="entry name" value="ATPASE_E1_E2"/>
    <property type="match status" value="1"/>
</dbReference>
<feature type="transmembrane region" description="Helical" evidence="24">
    <location>
        <begin position="823"/>
        <end position="844"/>
    </location>
</feature>
<dbReference type="GO" id="GO:0016887">
    <property type="term" value="F:ATP hydrolysis activity"/>
    <property type="evidence" value="ECO:0007669"/>
    <property type="project" value="InterPro"/>
</dbReference>
<evidence type="ECO:0000256" key="1">
    <source>
        <dbReference type="ARBA" id="ARBA00001946"/>
    </source>
</evidence>
<evidence type="ECO:0000256" key="8">
    <source>
        <dbReference type="ARBA" id="ARBA00022723"/>
    </source>
</evidence>
<evidence type="ECO:0000256" key="11">
    <source>
        <dbReference type="ARBA" id="ARBA00022842"/>
    </source>
</evidence>
<evidence type="ECO:0000256" key="16">
    <source>
        <dbReference type="ARBA" id="ARBA00023065"/>
    </source>
</evidence>
<evidence type="ECO:0000259" key="25">
    <source>
        <dbReference type="SMART" id="SM00831"/>
    </source>
</evidence>
<dbReference type="InterPro" id="IPR004014">
    <property type="entry name" value="ATPase_P-typ_cation-transptr_N"/>
</dbReference>
<feature type="transmembrane region" description="Helical" evidence="24">
    <location>
        <begin position="104"/>
        <end position="123"/>
    </location>
</feature>
<feature type="transmembrane region" description="Helical" evidence="24">
    <location>
        <begin position="921"/>
        <end position="943"/>
    </location>
</feature>
<dbReference type="PRINTS" id="PR00119">
    <property type="entry name" value="CATATPASE"/>
</dbReference>
<dbReference type="EMBL" id="LSBH01000002">
    <property type="protein sequence ID" value="OAQ85085.1"/>
    <property type="molecule type" value="Genomic_DNA"/>
</dbReference>
<dbReference type="FunFam" id="3.40.1110.10:FF:000039">
    <property type="entry name" value="Sodium P-type ATPase"/>
    <property type="match status" value="1"/>
</dbReference>
<organism evidence="26 27">
    <name type="scientific">Purpureocillium lilacinum</name>
    <name type="common">Paecilomyces lilacinus</name>
    <dbReference type="NCBI Taxonomy" id="33203"/>
    <lineage>
        <taxon>Eukaryota</taxon>
        <taxon>Fungi</taxon>
        <taxon>Dikarya</taxon>
        <taxon>Ascomycota</taxon>
        <taxon>Pezizomycotina</taxon>
        <taxon>Sordariomycetes</taxon>
        <taxon>Hypocreomycetidae</taxon>
        <taxon>Hypocreales</taxon>
        <taxon>Ophiocordycipitaceae</taxon>
        <taxon>Purpureocillium</taxon>
    </lineage>
</organism>
<dbReference type="AlphaFoldDB" id="A0A179H4F6"/>
<dbReference type="Gene3D" id="3.40.50.1000">
    <property type="entry name" value="HAD superfamily/HAD-like"/>
    <property type="match status" value="1"/>
</dbReference>
<keyword evidence="10" id="KW-0067">ATP-binding</keyword>
<evidence type="ECO:0000256" key="20">
    <source>
        <dbReference type="ARBA" id="ARBA00035029"/>
    </source>
</evidence>
<keyword evidence="17 24" id="KW-0472">Membrane</keyword>
<dbReference type="FunFam" id="1.20.1110.10:FF:000015">
    <property type="entry name" value="Sodium ion P-type ATPase"/>
    <property type="match status" value="1"/>
</dbReference>
<keyword evidence="12" id="KW-0630">Potassium</keyword>
<dbReference type="GO" id="GO:0008554">
    <property type="term" value="F:P-type sodium transporter activity"/>
    <property type="evidence" value="ECO:0007669"/>
    <property type="project" value="UniProtKB-EC"/>
</dbReference>
<evidence type="ECO:0000313" key="27">
    <source>
        <dbReference type="Proteomes" id="UP000078240"/>
    </source>
</evidence>
<keyword evidence="16" id="KW-0406">Ion transport</keyword>
<accession>A0A179H4F6</accession>
<evidence type="ECO:0000256" key="7">
    <source>
        <dbReference type="ARBA" id="ARBA00022692"/>
    </source>
</evidence>
<dbReference type="EC" id="7.2.2.3" evidence="20"/>
<feature type="compositionally biased region" description="Polar residues" evidence="23">
    <location>
        <begin position="1"/>
        <end position="22"/>
    </location>
</feature>
<feature type="transmembrane region" description="Helical" evidence="24">
    <location>
        <begin position="1000"/>
        <end position="1020"/>
    </location>
</feature>
<dbReference type="InterPro" id="IPR023298">
    <property type="entry name" value="ATPase_P-typ_TM_dom_sf"/>
</dbReference>
<reference evidence="26 27" key="1">
    <citation type="submission" date="2016-01" db="EMBL/GenBank/DDBJ databases">
        <title>Biosynthesis of antibiotic leucinostatins and their inhibition on Phytophthora in bio-control Purpureocillium lilacinum.</title>
        <authorList>
            <person name="Wang G."/>
            <person name="Liu Z."/>
            <person name="Lin R."/>
            <person name="Li E."/>
            <person name="Mao Z."/>
            <person name="Ling J."/>
            <person name="Yin W."/>
            <person name="Xie B."/>
        </authorList>
    </citation>
    <scope>NUCLEOTIDE SEQUENCE [LARGE SCALE GENOMIC DNA]</scope>
    <source>
        <strain evidence="26">PLBJ-1</strain>
    </source>
</reference>
<dbReference type="Gene3D" id="3.40.1110.10">
    <property type="entry name" value="Calcium-transporting ATPase, cytoplasmic domain N"/>
    <property type="match status" value="1"/>
</dbReference>
<feature type="transmembrane region" description="Helical" evidence="24">
    <location>
        <begin position="320"/>
        <end position="346"/>
    </location>
</feature>
<dbReference type="NCBIfam" id="TIGR01494">
    <property type="entry name" value="ATPase_P-type"/>
    <property type="match status" value="2"/>
</dbReference>
<dbReference type="SUPFAM" id="SSF56784">
    <property type="entry name" value="HAD-like"/>
    <property type="match status" value="1"/>
</dbReference>
<proteinExistence type="inferred from homology"/>
<dbReference type="Pfam" id="PF08282">
    <property type="entry name" value="Hydrolase_3"/>
    <property type="match status" value="1"/>
</dbReference>
<dbReference type="SUPFAM" id="SSF81653">
    <property type="entry name" value="Calcium ATPase, transduction domain A"/>
    <property type="match status" value="1"/>
</dbReference>
<evidence type="ECO:0000256" key="13">
    <source>
        <dbReference type="ARBA" id="ARBA00022967"/>
    </source>
</evidence>
<evidence type="ECO:0000256" key="19">
    <source>
        <dbReference type="ARBA" id="ARBA00035017"/>
    </source>
</evidence>
<name>A0A179H4F6_PURLI</name>
<keyword evidence="7 24" id="KW-0812">Transmembrane</keyword>
<keyword evidence="15" id="KW-0915">Sodium</keyword>
<dbReference type="SFLD" id="SFLDG00002">
    <property type="entry name" value="C1.7:_P-type_atpase_like"/>
    <property type="match status" value="1"/>
</dbReference>
<dbReference type="FunFam" id="2.70.150.10:FF:000160">
    <property type="entry name" value="Sarcoplasmic/endoplasmic reticulum calcium ATPase 1"/>
    <property type="match status" value="1"/>
</dbReference>
<dbReference type="SUPFAM" id="SSF81665">
    <property type="entry name" value="Calcium ATPase, transmembrane domain M"/>
    <property type="match status" value="1"/>
</dbReference>
<evidence type="ECO:0000256" key="18">
    <source>
        <dbReference type="ARBA" id="ARBA00023201"/>
    </source>
</evidence>